<feature type="domain" description="SET" evidence="1">
    <location>
        <begin position="95"/>
        <end position="133"/>
    </location>
</feature>
<dbReference type="PANTHER" id="PTHR47643:SF2">
    <property type="entry name" value="TPR DOMAIN PROTEIN (AFU_ORTHOLOGUE AFUA_5G12710)"/>
    <property type="match status" value="1"/>
</dbReference>
<dbReference type="Proteomes" id="UP000321518">
    <property type="component" value="Unassembled WGS sequence"/>
</dbReference>
<accession>A0A511KJ85</accession>
<dbReference type="CDD" id="cd20071">
    <property type="entry name" value="SET_SMYD"/>
    <property type="match status" value="1"/>
</dbReference>
<name>A0A511KJ85_RHOTO</name>
<comment type="caution">
    <text evidence="2">The sequence shown here is derived from an EMBL/GenBank/DDBJ whole genome shotgun (WGS) entry which is preliminary data.</text>
</comment>
<dbReference type="InterPro" id="IPR001214">
    <property type="entry name" value="SET_dom"/>
</dbReference>
<evidence type="ECO:0000313" key="3">
    <source>
        <dbReference type="Proteomes" id="UP000321518"/>
    </source>
</evidence>
<sequence>MLAGDLVLVEKALAVATNLPADCALAYDLTSDTMADTSKSELITALAVRMMDDSSVASLIYSLHGGPRYPPSGDFASTAMRDRPLLPRPGLFLVASMRNRSCHPNALCMNVGDVMVVRARTAIAEGDEICISYVPSSSTQTVTDNILRQRAMTGCGCAICREAAHTDSNQVTKRYKLLDESMTKFSNPLQRSTAGQKARKDMKPSLEKVIKKVEATYTQDGLRFRPDLASIYHVMSEYCDPSTKAGVKWARKALVAAGADFVDRDGG</sequence>
<organism evidence="2 3">
    <name type="scientific">Rhodotorula toruloides</name>
    <name type="common">Yeast</name>
    <name type="synonym">Rhodosporidium toruloides</name>
    <dbReference type="NCBI Taxonomy" id="5286"/>
    <lineage>
        <taxon>Eukaryota</taxon>
        <taxon>Fungi</taxon>
        <taxon>Dikarya</taxon>
        <taxon>Basidiomycota</taxon>
        <taxon>Pucciniomycotina</taxon>
        <taxon>Microbotryomycetes</taxon>
        <taxon>Sporidiobolales</taxon>
        <taxon>Sporidiobolaceae</taxon>
        <taxon>Rhodotorula</taxon>
    </lineage>
</organism>
<dbReference type="InterPro" id="IPR053209">
    <property type="entry name" value="Gramillin-biosynth_MTr"/>
</dbReference>
<dbReference type="SUPFAM" id="SSF82199">
    <property type="entry name" value="SET domain"/>
    <property type="match status" value="1"/>
</dbReference>
<reference evidence="2 3" key="1">
    <citation type="submission" date="2019-07" db="EMBL/GenBank/DDBJ databases">
        <title>Rhodotorula toruloides NBRC10032 genome sequencing.</title>
        <authorList>
            <person name="Shida Y."/>
            <person name="Takaku H."/>
            <person name="Ogasawara W."/>
            <person name="Mori K."/>
        </authorList>
    </citation>
    <scope>NUCLEOTIDE SEQUENCE [LARGE SCALE GENOMIC DNA]</scope>
    <source>
        <strain evidence="2 3">NBRC10032</strain>
    </source>
</reference>
<proteinExistence type="predicted"/>
<evidence type="ECO:0000313" key="2">
    <source>
        <dbReference type="EMBL" id="GEM10433.1"/>
    </source>
</evidence>
<dbReference type="OrthoDB" id="5945798at2759"/>
<dbReference type="Pfam" id="PF00856">
    <property type="entry name" value="SET"/>
    <property type="match status" value="1"/>
</dbReference>
<protein>
    <submittedName>
        <fullName evidence="2">TPR and SET domain containing protein</fullName>
    </submittedName>
</protein>
<dbReference type="EMBL" id="BJWK01000011">
    <property type="protein sequence ID" value="GEM10433.1"/>
    <property type="molecule type" value="Genomic_DNA"/>
</dbReference>
<dbReference type="Gene3D" id="2.170.270.10">
    <property type="entry name" value="SET domain"/>
    <property type="match status" value="1"/>
</dbReference>
<dbReference type="AlphaFoldDB" id="A0A511KJ85"/>
<dbReference type="PANTHER" id="PTHR47643">
    <property type="entry name" value="TPR DOMAIN PROTEIN (AFU_ORTHOLOGUE AFUA_5G12710)"/>
    <property type="match status" value="1"/>
</dbReference>
<dbReference type="InterPro" id="IPR046341">
    <property type="entry name" value="SET_dom_sf"/>
</dbReference>
<gene>
    <name evidence="2" type="ORF">Rt10032_c11g4450</name>
</gene>
<evidence type="ECO:0000259" key="1">
    <source>
        <dbReference type="Pfam" id="PF00856"/>
    </source>
</evidence>